<name>A0A1L7GTZ4_LIMFE</name>
<dbReference type="Proteomes" id="UP000185427">
    <property type="component" value="Chromosome"/>
</dbReference>
<proteinExistence type="predicted"/>
<dbReference type="Gene3D" id="3.30.420.280">
    <property type="match status" value="1"/>
</dbReference>
<dbReference type="EMBL" id="CP019030">
    <property type="protein sequence ID" value="APU45404.1"/>
    <property type="molecule type" value="Genomic_DNA"/>
</dbReference>
<dbReference type="InterPro" id="IPR035413">
    <property type="entry name" value="Terminase_L_C"/>
</dbReference>
<dbReference type="AlphaFoldDB" id="A0A1L7GTZ4"/>
<accession>A0A1L7GTZ4</accession>
<reference evidence="3 4" key="1">
    <citation type="submission" date="2016-12" db="EMBL/GenBank/DDBJ databases">
        <title>Complete Genome Sequence of Lactobacillus fermentum Strain SNUV175, a Probiotic for Treatment of Bacterial Vaginosis.</title>
        <authorList>
            <person name="Lee S."/>
            <person name="You H.J."/>
            <person name="Kwon B."/>
            <person name="Ko G."/>
        </authorList>
    </citation>
    <scope>NUCLEOTIDE SEQUENCE [LARGE SCALE GENOMIC DNA]</scope>
    <source>
        <strain evidence="3 4">SNUV175</strain>
    </source>
</reference>
<dbReference type="RefSeq" id="WP_075667195.1">
    <property type="nucleotide sequence ID" value="NZ_CP019030.1"/>
</dbReference>
<sequence length="434" mass="50928">MTEIRLSRMINPHFYSLWKTNKPYIIAKGGRGSFKSSVISMKLVTMMKHWTQLNKRVNVIAVRENASYLRDSVYSQIKWALDMLDLYDEFAYYSSPLKITHKRTGSTFYFYGADDPMKLKSNIVGNVIACWFEEVANFKNQEVFDQSLPTFIRQKPKFASQTKVFFSYNPPKNPYDWINEWVAQCEDDPDYLVDTSTYLDDKWGFTTSDQLKLIERYKHHDNDYYRWLYLGEVIGLGTSIYNMNLFKPLDELPADDEIIGVYYSADTGHEISATTCGCYILTSTGKVILYDTYYYSPQGKSHKKPPSELSKDLKQFIDKNMSELHFGITNMTIDSAEGALENQFYNDYGVHWRKVKKLKKVDMIDRVQDLLAQGRFYYLDRPDNEIFIAEHQKYQWDENTLQSDDPKVIKVDDHTCDQFQYVCLSNERAFGLKY</sequence>
<evidence type="ECO:0000259" key="2">
    <source>
        <dbReference type="Pfam" id="PF17288"/>
    </source>
</evidence>
<dbReference type="InterPro" id="IPR052380">
    <property type="entry name" value="Viral_DNA_packaging_terminase"/>
</dbReference>
<dbReference type="InterPro" id="IPR027417">
    <property type="entry name" value="P-loop_NTPase"/>
</dbReference>
<dbReference type="Pfam" id="PF04466">
    <property type="entry name" value="Terminase_3"/>
    <property type="match status" value="1"/>
</dbReference>
<dbReference type="NCBIfam" id="TIGR01547">
    <property type="entry name" value="phage_term_2"/>
    <property type="match status" value="1"/>
</dbReference>
<feature type="domain" description="Phage terminase large subunit N-terminal" evidence="1">
    <location>
        <begin position="22"/>
        <end position="232"/>
    </location>
</feature>
<dbReference type="InterPro" id="IPR035412">
    <property type="entry name" value="Terminase_L_N"/>
</dbReference>
<evidence type="ECO:0000313" key="3">
    <source>
        <dbReference type="EMBL" id="APU45404.1"/>
    </source>
</evidence>
<dbReference type="Pfam" id="PF17288">
    <property type="entry name" value="Terminase_3C"/>
    <property type="match status" value="1"/>
</dbReference>
<dbReference type="PANTHER" id="PTHR39184:SF1">
    <property type="entry name" value="PBSX PHAGE TERMINASE LARGE SUBUNIT"/>
    <property type="match status" value="1"/>
</dbReference>
<evidence type="ECO:0000259" key="1">
    <source>
        <dbReference type="Pfam" id="PF04466"/>
    </source>
</evidence>
<dbReference type="Gene3D" id="3.40.50.300">
    <property type="entry name" value="P-loop containing nucleotide triphosphate hydrolases"/>
    <property type="match status" value="1"/>
</dbReference>
<protein>
    <submittedName>
        <fullName evidence="3">Terminase</fullName>
    </submittedName>
</protein>
<evidence type="ECO:0000313" key="4">
    <source>
        <dbReference type="Proteomes" id="UP000185427"/>
    </source>
</evidence>
<dbReference type="InterPro" id="IPR006437">
    <property type="entry name" value="Phage_terminase_lsu"/>
</dbReference>
<feature type="domain" description="Phage terminase large subunit C-terminal" evidence="2">
    <location>
        <begin position="266"/>
        <end position="421"/>
    </location>
</feature>
<organism evidence="3 4">
    <name type="scientific">Limosilactobacillus fermentum</name>
    <name type="common">Lactobacillus fermentum</name>
    <dbReference type="NCBI Taxonomy" id="1613"/>
    <lineage>
        <taxon>Bacteria</taxon>
        <taxon>Bacillati</taxon>
        <taxon>Bacillota</taxon>
        <taxon>Bacilli</taxon>
        <taxon>Lactobacillales</taxon>
        <taxon>Lactobacillaceae</taxon>
        <taxon>Limosilactobacillus</taxon>
    </lineage>
</organism>
<dbReference type="PANTHER" id="PTHR39184">
    <property type="match status" value="1"/>
</dbReference>
<dbReference type="OrthoDB" id="9768556at2"/>
<gene>
    <name evidence="3" type="ORF">BUW47_02630</name>
</gene>